<dbReference type="AlphaFoldDB" id="A0ABD0Z757"/>
<protein>
    <submittedName>
        <fullName evidence="3">Uncharacterized protein</fullName>
    </submittedName>
</protein>
<dbReference type="EMBL" id="JBFDAA010000004">
    <property type="protein sequence ID" value="KAL1138073.1"/>
    <property type="molecule type" value="Genomic_DNA"/>
</dbReference>
<feature type="signal peptide" evidence="2">
    <location>
        <begin position="1"/>
        <end position="23"/>
    </location>
</feature>
<evidence type="ECO:0000313" key="4">
    <source>
        <dbReference type="Proteomes" id="UP001558652"/>
    </source>
</evidence>
<proteinExistence type="predicted"/>
<keyword evidence="1" id="KW-0812">Transmembrane</keyword>
<dbReference type="Proteomes" id="UP001558652">
    <property type="component" value="Unassembled WGS sequence"/>
</dbReference>
<gene>
    <name evidence="3" type="ORF">AAG570_009768</name>
</gene>
<feature type="transmembrane region" description="Helical" evidence="1">
    <location>
        <begin position="61"/>
        <end position="80"/>
    </location>
</feature>
<keyword evidence="1" id="KW-1133">Transmembrane helix</keyword>
<keyword evidence="1" id="KW-0472">Membrane</keyword>
<comment type="caution">
    <text evidence="3">The sequence shown here is derived from an EMBL/GenBank/DDBJ whole genome shotgun (WGS) entry which is preliminary data.</text>
</comment>
<accession>A0ABD0Z757</accession>
<keyword evidence="2" id="KW-0732">Signal</keyword>
<name>A0ABD0Z757_9HEMI</name>
<evidence type="ECO:0000256" key="1">
    <source>
        <dbReference type="SAM" id="Phobius"/>
    </source>
</evidence>
<sequence>MQRRLSLAVGSLLVGLPIHLLWGLPDSNPANFTSFLFAIASLVIFAYAISKHKIFYTKYRYELRLLANILMMNIVLKYAIPRFALTSNILDVMVDFIGTYIIDLGEYMCTSTCSDLITLACAAALLDYALRTTLMVEDAARFYNSLEIM</sequence>
<keyword evidence="4" id="KW-1185">Reference proteome</keyword>
<reference evidence="3 4" key="1">
    <citation type="submission" date="2024-07" db="EMBL/GenBank/DDBJ databases">
        <title>Chromosome-level genome assembly of the water stick insect Ranatra chinensis (Heteroptera: Nepidae).</title>
        <authorList>
            <person name="Liu X."/>
        </authorList>
    </citation>
    <scope>NUCLEOTIDE SEQUENCE [LARGE SCALE GENOMIC DNA]</scope>
    <source>
        <strain evidence="3">Cailab_2021Rc</strain>
        <tissue evidence="3">Muscle</tissue>
    </source>
</reference>
<organism evidence="3 4">
    <name type="scientific">Ranatra chinensis</name>
    <dbReference type="NCBI Taxonomy" id="642074"/>
    <lineage>
        <taxon>Eukaryota</taxon>
        <taxon>Metazoa</taxon>
        <taxon>Ecdysozoa</taxon>
        <taxon>Arthropoda</taxon>
        <taxon>Hexapoda</taxon>
        <taxon>Insecta</taxon>
        <taxon>Pterygota</taxon>
        <taxon>Neoptera</taxon>
        <taxon>Paraneoptera</taxon>
        <taxon>Hemiptera</taxon>
        <taxon>Heteroptera</taxon>
        <taxon>Panheteroptera</taxon>
        <taxon>Nepomorpha</taxon>
        <taxon>Nepidae</taxon>
        <taxon>Ranatrinae</taxon>
        <taxon>Ranatra</taxon>
    </lineage>
</organism>
<feature type="transmembrane region" description="Helical" evidence="1">
    <location>
        <begin position="33"/>
        <end position="49"/>
    </location>
</feature>
<feature type="chain" id="PRO_5044751098" evidence="2">
    <location>
        <begin position="24"/>
        <end position="149"/>
    </location>
</feature>
<evidence type="ECO:0000256" key="2">
    <source>
        <dbReference type="SAM" id="SignalP"/>
    </source>
</evidence>
<evidence type="ECO:0000313" key="3">
    <source>
        <dbReference type="EMBL" id="KAL1138073.1"/>
    </source>
</evidence>